<dbReference type="GO" id="GO:0006352">
    <property type="term" value="P:DNA-templated transcription initiation"/>
    <property type="evidence" value="ECO:0007669"/>
    <property type="project" value="InterPro"/>
</dbReference>
<evidence type="ECO:0000259" key="6">
    <source>
        <dbReference type="Pfam" id="PF04542"/>
    </source>
</evidence>
<dbReference type="InterPro" id="IPR013324">
    <property type="entry name" value="RNA_pol_sigma_r3/r4-like"/>
</dbReference>
<dbReference type="PANTHER" id="PTHR43133:SF8">
    <property type="entry name" value="RNA POLYMERASE SIGMA FACTOR HI_1459-RELATED"/>
    <property type="match status" value="1"/>
</dbReference>
<dbReference type="Pfam" id="PF04542">
    <property type="entry name" value="Sigma70_r2"/>
    <property type="match status" value="1"/>
</dbReference>
<dbReference type="Gene3D" id="1.10.10.10">
    <property type="entry name" value="Winged helix-like DNA-binding domain superfamily/Winged helix DNA-binding domain"/>
    <property type="match status" value="1"/>
</dbReference>
<reference evidence="8 9" key="1">
    <citation type="submission" date="2018-04" db="EMBL/GenBank/DDBJ databases">
        <title>Genomic Encyclopedia of Type Strains, Phase IV (KMG-IV): sequencing the most valuable type-strain genomes for metagenomic binning, comparative biology and taxonomic classification.</title>
        <authorList>
            <person name="Goeker M."/>
        </authorList>
    </citation>
    <scope>NUCLEOTIDE SEQUENCE [LARGE SCALE GENOMIC DNA]</scope>
    <source>
        <strain evidence="8 9">DSM 26588</strain>
    </source>
</reference>
<dbReference type="RefSeq" id="WP_129868749.1">
    <property type="nucleotide sequence ID" value="NZ_CAMREZ010000004.1"/>
</dbReference>
<dbReference type="GeneID" id="93227836"/>
<name>A0A2U1CG82_9FIRM</name>
<keyword evidence="3" id="KW-0731">Sigma factor</keyword>
<keyword evidence="2" id="KW-0805">Transcription regulation</keyword>
<gene>
    <name evidence="8" type="ORF">C7373_101436</name>
</gene>
<comment type="caution">
    <text evidence="8">The sequence shown here is derived from an EMBL/GenBank/DDBJ whole genome shotgun (WGS) entry which is preliminary data.</text>
</comment>
<dbReference type="EMBL" id="QEKK01000001">
    <property type="protein sequence ID" value="PVY59922.1"/>
    <property type="molecule type" value="Genomic_DNA"/>
</dbReference>
<dbReference type="InterPro" id="IPR013325">
    <property type="entry name" value="RNA_pol_sigma_r2"/>
</dbReference>
<dbReference type="SUPFAM" id="SSF88946">
    <property type="entry name" value="Sigma2 domain of RNA polymerase sigma factors"/>
    <property type="match status" value="1"/>
</dbReference>
<dbReference type="InterPro" id="IPR014284">
    <property type="entry name" value="RNA_pol_sigma-70_dom"/>
</dbReference>
<dbReference type="NCBIfam" id="TIGR02937">
    <property type="entry name" value="sigma70-ECF"/>
    <property type="match status" value="1"/>
</dbReference>
<sequence length="175" mass="20002">MRLSDFELFCERHQSGMFYIACNVLGDSQKAEDAVQEALFRIYRTFGKLSFRTAREERVYALRAAKNAAIDLLRQNKPCETLDDISMDKLSMERGDTTYSAAAAHSTEEYVGRFIQALPEKTKAIFSYRSLGLSDKEIAETLSITPDNVRTIAFRARKKLMDSLEREGLFCESDR</sequence>
<dbReference type="InterPro" id="IPR036388">
    <property type="entry name" value="WH-like_DNA-bd_sf"/>
</dbReference>
<dbReference type="InterPro" id="IPR013249">
    <property type="entry name" value="RNA_pol_sigma70_r4_t2"/>
</dbReference>
<dbReference type="Gene3D" id="1.10.1740.10">
    <property type="match status" value="1"/>
</dbReference>
<dbReference type="Proteomes" id="UP000245778">
    <property type="component" value="Unassembled WGS sequence"/>
</dbReference>
<evidence type="ECO:0000256" key="5">
    <source>
        <dbReference type="ARBA" id="ARBA00023163"/>
    </source>
</evidence>
<dbReference type="SUPFAM" id="SSF88659">
    <property type="entry name" value="Sigma3 and sigma4 domains of RNA polymerase sigma factors"/>
    <property type="match status" value="1"/>
</dbReference>
<dbReference type="GO" id="GO:0003677">
    <property type="term" value="F:DNA binding"/>
    <property type="evidence" value="ECO:0007669"/>
    <property type="project" value="UniProtKB-KW"/>
</dbReference>
<evidence type="ECO:0000313" key="9">
    <source>
        <dbReference type="Proteomes" id="UP000245778"/>
    </source>
</evidence>
<comment type="similarity">
    <text evidence="1">Belongs to the sigma-70 factor family. ECF subfamily.</text>
</comment>
<dbReference type="GO" id="GO:0016987">
    <property type="term" value="F:sigma factor activity"/>
    <property type="evidence" value="ECO:0007669"/>
    <property type="project" value="UniProtKB-KW"/>
</dbReference>
<keyword evidence="4" id="KW-0238">DNA-binding</keyword>
<dbReference type="AlphaFoldDB" id="A0A2U1CG82"/>
<dbReference type="InterPro" id="IPR039425">
    <property type="entry name" value="RNA_pol_sigma-70-like"/>
</dbReference>
<feature type="domain" description="RNA polymerase sigma factor 70 region 4 type 2" evidence="7">
    <location>
        <begin position="110"/>
        <end position="160"/>
    </location>
</feature>
<proteinExistence type="inferred from homology"/>
<dbReference type="Pfam" id="PF08281">
    <property type="entry name" value="Sigma70_r4_2"/>
    <property type="match status" value="1"/>
</dbReference>
<evidence type="ECO:0000256" key="1">
    <source>
        <dbReference type="ARBA" id="ARBA00010641"/>
    </source>
</evidence>
<evidence type="ECO:0000256" key="3">
    <source>
        <dbReference type="ARBA" id="ARBA00023082"/>
    </source>
</evidence>
<dbReference type="InterPro" id="IPR007627">
    <property type="entry name" value="RNA_pol_sigma70_r2"/>
</dbReference>
<protein>
    <submittedName>
        <fullName evidence="8">RNA polymerase sigma factor (Sigma-70 family)</fullName>
    </submittedName>
</protein>
<evidence type="ECO:0000256" key="2">
    <source>
        <dbReference type="ARBA" id="ARBA00023015"/>
    </source>
</evidence>
<organism evidence="8 9">
    <name type="scientific">Intestinimonas butyriciproducens</name>
    <dbReference type="NCBI Taxonomy" id="1297617"/>
    <lineage>
        <taxon>Bacteria</taxon>
        <taxon>Bacillati</taxon>
        <taxon>Bacillota</taxon>
        <taxon>Clostridia</taxon>
        <taxon>Eubacteriales</taxon>
        <taxon>Intestinimonas</taxon>
    </lineage>
</organism>
<dbReference type="PANTHER" id="PTHR43133">
    <property type="entry name" value="RNA POLYMERASE ECF-TYPE SIGMA FACTO"/>
    <property type="match status" value="1"/>
</dbReference>
<feature type="domain" description="RNA polymerase sigma-70 region 2" evidence="6">
    <location>
        <begin position="11"/>
        <end position="77"/>
    </location>
</feature>
<evidence type="ECO:0000256" key="4">
    <source>
        <dbReference type="ARBA" id="ARBA00023125"/>
    </source>
</evidence>
<evidence type="ECO:0000313" key="8">
    <source>
        <dbReference type="EMBL" id="PVY59922.1"/>
    </source>
</evidence>
<keyword evidence="5" id="KW-0804">Transcription</keyword>
<accession>A0A2U1CG82</accession>
<evidence type="ECO:0000259" key="7">
    <source>
        <dbReference type="Pfam" id="PF08281"/>
    </source>
</evidence>
<dbReference type="OrthoDB" id="9795666at2"/>